<dbReference type="RefSeq" id="WP_187712203.1">
    <property type="nucleotide sequence ID" value="NZ_CP060820.1"/>
</dbReference>
<keyword evidence="1" id="KW-0732">Signal</keyword>
<dbReference type="AlphaFoldDB" id="A0A7H0FXJ8"/>
<evidence type="ECO:0000256" key="1">
    <source>
        <dbReference type="SAM" id="SignalP"/>
    </source>
</evidence>
<dbReference type="KEGG" id="lsx:H8B22_00390"/>
<protein>
    <recommendedName>
        <fullName evidence="4">Copper resistance protein</fullName>
    </recommendedName>
</protein>
<feature type="chain" id="PRO_5028966045" description="Copper resistance protein" evidence="1">
    <location>
        <begin position="28"/>
        <end position="126"/>
    </location>
</feature>
<evidence type="ECO:0000313" key="3">
    <source>
        <dbReference type="Proteomes" id="UP000516018"/>
    </source>
</evidence>
<dbReference type="EMBL" id="CP060820">
    <property type="protein sequence ID" value="QNP40764.1"/>
    <property type="molecule type" value="Genomic_DNA"/>
</dbReference>
<keyword evidence="3" id="KW-1185">Reference proteome</keyword>
<evidence type="ECO:0000313" key="2">
    <source>
        <dbReference type="EMBL" id="QNP40764.1"/>
    </source>
</evidence>
<feature type="signal peptide" evidence="1">
    <location>
        <begin position="1"/>
        <end position="27"/>
    </location>
</feature>
<organism evidence="2 3">
    <name type="scientific">Agrilutibacter terrestris</name>
    <dbReference type="NCBI Taxonomy" id="2865112"/>
    <lineage>
        <taxon>Bacteria</taxon>
        <taxon>Pseudomonadati</taxon>
        <taxon>Pseudomonadota</taxon>
        <taxon>Gammaproteobacteria</taxon>
        <taxon>Lysobacterales</taxon>
        <taxon>Lysobacteraceae</taxon>
        <taxon>Agrilutibacter</taxon>
    </lineage>
</organism>
<evidence type="ECO:0008006" key="4">
    <source>
        <dbReference type="Google" id="ProtNLM"/>
    </source>
</evidence>
<accession>A0A7H0FXJ8</accession>
<reference evidence="2 3" key="1">
    <citation type="submission" date="2020-08" db="EMBL/GenBank/DDBJ databases">
        <title>Lysobacter sp. II4 sp. nov., isolated from soil.</title>
        <authorList>
            <person name="Woo C.Y."/>
            <person name="Kim J."/>
        </authorList>
    </citation>
    <scope>NUCLEOTIDE SEQUENCE [LARGE SCALE GENOMIC DNA]</scope>
    <source>
        <strain evidence="2 3">II4</strain>
    </source>
</reference>
<dbReference type="Proteomes" id="UP000516018">
    <property type="component" value="Chromosome"/>
</dbReference>
<sequence>MLRRARHRLRIAFLVIACLLFQQTALAAYLCPMEQMPAETKAMTGHCAEMGMAQTQDNPALCEKHCSPDHSVAADAVKLTVPPLALPPPMLALIEVQPSWQGAIQSDVPVARSDPPPRLRFCSLLI</sequence>
<gene>
    <name evidence="2" type="ORF">H8B22_00390</name>
</gene>
<proteinExistence type="predicted"/>
<name>A0A7H0FXJ8_9GAMM</name>